<keyword evidence="8 9" id="KW-0012">Acyltransferase</keyword>
<dbReference type="SUPFAM" id="SSF56317">
    <property type="entry name" value="Carbon-nitrogen hydrolase"/>
    <property type="match status" value="1"/>
</dbReference>
<keyword evidence="3 9" id="KW-1003">Cell membrane</keyword>
<dbReference type="NCBIfam" id="TIGR00546">
    <property type="entry name" value="lnt"/>
    <property type="match status" value="1"/>
</dbReference>
<protein>
    <recommendedName>
        <fullName evidence="9">Apolipoprotein N-acyltransferase</fullName>
        <shortName evidence="9">ALP N-acyltransferase</shortName>
        <ecNumber evidence="9">2.3.1.269</ecNumber>
    </recommendedName>
</protein>
<dbReference type="InterPro" id="IPR004563">
    <property type="entry name" value="Apolipo_AcylTrfase"/>
</dbReference>
<evidence type="ECO:0000256" key="9">
    <source>
        <dbReference type="HAMAP-Rule" id="MF_01148"/>
    </source>
</evidence>
<comment type="similarity">
    <text evidence="2 9">Belongs to the CN hydrolase family. Apolipoprotein N-acyltransferase subfamily.</text>
</comment>
<dbReference type="EMBL" id="CP067140">
    <property type="protein sequence ID" value="WCR01763.1"/>
    <property type="molecule type" value="Genomic_DNA"/>
</dbReference>
<evidence type="ECO:0000313" key="11">
    <source>
        <dbReference type="EMBL" id="SIS63006.1"/>
    </source>
</evidence>
<dbReference type="EMBL" id="FTOU01000002">
    <property type="protein sequence ID" value="SIS63006.1"/>
    <property type="molecule type" value="Genomic_DNA"/>
</dbReference>
<feature type="transmembrane region" description="Helical" evidence="9">
    <location>
        <begin position="68"/>
        <end position="87"/>
    </location>
</feature>
<evidence type="ECO:0000259" key="10">
    <source>
        <dbReference type="PROSITE" id="PS50263"/>
    </source>
</evidence>
<evidence type="ECO:0000256" key="3">
    <source>
        <dbReference type="ARBA" id="ARBA00022475"/>
    </source>
</evidence>
<feature type="domain" description="CN hydrolase" evidence="10">
    <location>
        <begin position="243"/>
        <end position="480"/>
    </location>
</feature>
<keyword evidence="4 9" id="KW-0808">Transferase</keyword>
<dbReference type="CDD" id="cd07571">
    <property type="entry name" value="ALP_N-acyl_transferase"/>
    <property type="match status" value="1"/>
</dbReference>
<feature type="transmembrane region" description="Helical" evidence="9">
    <location>
        <begin position="28"/>
        <end position="56"/>
    </location>
</feature>
<reference evidence="11 13" key="1">
    <citation type="submission" date="2017-01" db="EMBL/GenBank/DDBJ databases">
        <authorList>
            <person name="Varghese N."/>
            <person name="Submissions S."/>
        </authorList>
    </citation>
    <scope>NUCLEOTIDE SEQUENCE [LARGE SCALE GENOMIC DNA]</scope>
    <source>
        <strain evidence="11 13">DSM 18447</strain>
    </source>
</reference>
<accession>A0AA45W1Z0</accession>
<organism evidence="11 13">
    <name type="scientific">Paracoccus saliphilus</name>
    <dbReference type="NCBI Taxonomy" id="405559"/>
    <lineage>
        <taxon>Bacteria</taxon>
        <taxon>Pseudomonadati</taxon>
        <taxon>Pseudomonadota</taxon>
        <taxon>Alphaproteobacteria</taxon>
        <taxon>Rhodobacterales</taxon>
        <taxon>Paracoccaceae</taxon>
        <taxon>Paracoccus</taxon>
    </lineage>
</organism>
<feature type="transmembrane region" description="Helical" evidence="9">
    <location>
        <begin position="99"/>
        <end position="122"/>
    </location>
</feature>
<evidence type="ECO:0000313" key="13">
    <source>
        <dbReference type="Proteomes" id="UP000186216"/>
    </source>
</evidence>
<dbReference type="InterPro" id="IPR003010">
    <property type="entry name" value="C-N_Hydrolase"/>
</dbReference>
<evidence type="ECO:0000313" key="12">
    <source>
        <dbReference type="EMBL" id="WCR01763.1"/>
    </source>
</evidence>
<evidence type="ECO:0000256" key="2">
    <source>
        <dbReference type="ARBA" id="ARBA00010065"/>
    </source>
</evidence>
<dbReference type="GO" id="GO:0016410">
    <property type="term" value="F:N-acyltransferase activity"/>
    <property type="evidence" value="ECO:0007669"/>
    <property type="project" value="UniProtKB-UniRule"/>
</dbReference>
<dbReference type="Pfam" id="PF00795">
    <property type="entry name" value="CN_hydrolase"/>
    <property type="match status" value="1"/>
</dbReference>
<reference evidence="12 14" key="2">
    <citation type="submission" date="2021-01" db="EMBL/GenBank/DDBJ databases">
        <title>Biogeographic distribution of Paracoccus.</title>
        <authorList>
            <person name="Hollensteiner J."/>
            <person name="Leineberger J."/>
            <person name="Brinkhoff T."/>
            <person name="Daniel R."/>
        </authorList>
    </citation>
    <scope>NUCLEOTIDE SEQUENCE [LARGE SCALE GENOMIC DNA]</scope>
    <source>
        <strain evidence="12 14">DSM 18447</strain>
    </source>
</reference>
<dbReference type="GO" id="GO:0042158">
    <property type="term" value="P:lipoprotein biosynthetic process"/>
    <property type="evidence" value="ECO:0007669"/>
    <property type="project" value="UniProtKB-UniRule"/>
</dbReference>
<evidence type="ECO:0000256" key="5">
    <source>
        <dbReference type="ARBA" id="ARBA00022692"/>
    </source>
</evidence>
<keyword evidence="14" id="KW-1185">Reference proteome</keyword>
<dbReference type="PANTHER" id="PTHR38686">
    <property type="entry name" value="APOLIPOPROTEIN N-ACYLTRANSFERASE"/>
    <property type="match status" value="1"/>
</dbReference>
<evidence type="ECO:0000256" key="6">
    <source>
        <dbReference type="ARBA" id="ARBA00022989"/>
    </source>
</evidence>
<comment type="catalytic activity">
    <reaction evidence="9">
        <text>N-terminal S-1,2-diacyl-sn-glyceryl-L-cysteinyl-[lipoprotein] + a glycerophospholipid = N-acyl-S-1,2-diacyl-sn-glyceryl-L-cysteinyl-[lipoprotein] + a 2-acyl-sn-glycero-3-phospholipid + H(+)</text>
        <dbReference type="Rhea" id="RHEA:48228"/>
        <dbReference type="Rhea" id="RHEA-COMP:14681"/>
        <dbReference type="Rhea" id="RHEA-COMP:14684"/>
        <dbReference type="ChEBI" id="CHEBI:15378"/>
        <dbReference type="ChEBI" id="CHEBI:136912"/>
        <dbReference type="ChEBI" id="CHEBI:140656"/>
        <dbReference type="ChEBI" id="CHEBI:140657"/>
        <dbReference type="ChEBI" id="CHEBI:140660"/>
        <dbReference type="EC" id="2.3.1.269"/>
    </reaction>
</comment>
<feature type="transmembrane region" description="Helical" evidence="9">
    <location>
        <begin position="203"/>
        <end position="223"/>
    </location>
</feature>
<evidence type="ECO:0000256" key="7">
    <source>
        <dbReference type="ARBA" id="ARBA00023136"/>
    </source>
</evidence>
<dbReference type="Proteomes" id="UP000186216">
    <property type="component" value="Unassembled WGS sequence"/>
</dbReference>
<feature type="transmembrane region" description="Helical" evidence="9">
    <location>
        <begin position="173"/>
        <end position="196"/>
    </location>
</feature>
<keyword evidence="5 9" id="KW-0812">Transmembrane</keyword>
<comment type="pathway">
    <text evidence="9">Protein modification; lipoprotein biosynthesis (N-acyl transfer).</text>
</comment>
<feature type="transmembrane region" description="Helical" evidence="9">
    <location>
        <begin position="134"/>
        <end position="153"/>
    </location>
</feature>
<keyword evidence="7 9" id="KW-0472">Membrane</keyword>
<gene>
    <name evidence="9 12" type="primary">lnt</name>
    <name evidence="12" type="ORF">JHX88_12600</name>
    <name evidence="11" type="ORF">SAMN05421772_102110</name>
</gene>
<evidence type="ECO:0000256" key="1">
    <source>
        <dbReference type="ARBA" id="ARBA00004651"/>
    </source>
</evidence>
<dbReference type="GO" id="GO:0005886">
    <property type="term" value="C:plasma membrane"/>
    <property type="evidence" value="ECO:0007669"/>
    <property type="project" value="UniProtKB-SubCell"/>
</dbReference>
<dbReference type="PANTHER" id="PTHR38686:SF1">
    <property type="entry name" value="APOLIPOPROTEIN N-ACYLTRANSFERASE"/>
    <property type="match status" value="1"/>
</dbReference>
<keyword evidence="6 9" id="KW-1133">Transmembrane helix</keyword>
<sequence>MSAIRRAHRLPQADTHRRRSLIHLLPDLLLGALAALGLAPFGIWGATLVALALLIWRIARAGTAGASFRHALAGGVGWFALALVWIVEPFLVEPEIYGWMAPFALILMALGGALFWALPVWIASRLCPGPHARVAGIVAALILSDWLRGWIFTGLPWALTGHIWIDTPIAQTAAWTGAIGLSALTLTAAALPALLWRASDNRIASALPGVVLSILLVGTGWAAGLSRHAQPLPTDTGLHLRIVQPNAEQRLKWDPEWSGVFFQRLLDLSAEPGSRDLVIWPETAVNFLLNDAGDILPAMSRAADAPLVMGIQRREDSRYYNSLAAIASGGEVNAIYDKFHLVPFGEYVPWGNELARLGIGAFAAQQGNGYSSGPGPELVELPGLPAFQPLICYEAIFPQHLRGLDSRPGWLLQITNDGWFGRFSGPYQHLAQARLRAIETGLPLIRAANTGVSAVIDAHGDIRQSLPLGEAGKIDAELPGALPPTLWLSWGPAPVVLLALVILLAAAMSGRLLPGRIGGTDPK</sequence>
<dbReference type="PROSITE" id="PS50263">
    <property type="entry name" value="CN_HYDROLASE"/>
    <property type="match status" value="1"/>
</dbReference>
<comment type="subcellular location">
    <subcellularLocation>
        <location evidence="1 9">Cell membrane</location>
        <topology evidence="1 9">Multi-pass membrane protein</topology>
    </subcellularLocation>
</comment>
<feature type="transmembrane region" description="Helical" evidence="9">
    <location>
        <begin position="487"/>
        <end position="507"/>
    </location>
</feature>
<dbReference type="RefSeq" id="WP_084202832.1">
    <property type="nucleotide sequence ID" value="NZ_CP067140.1"/>
</dbReference>
<dbReference type="AlphaFoldDB" id="A0AA45W1Z0"/>
<dbReference type="HAMAP" id="MF_01148">
    <property type="entry name" value="Lnt"/>
    <property type="match status" value="1"/>
</dbReference>
<dbReference type="EC" id="2.3.1.269" evidence="9"/>
<dbReference type="Pfam" id="PF20154">
    <property type="entry name" value="LNT_N"/>
    <property type="match status" value="1"/>
</dbReference>
<proteinExistence type="inferred from homology"/>
<dbReference type="InterPro" id="IPR036526">
    <property type="entry name" value="C-N_Hydrolase_sf"/>
</dbReference>
<evidence type="ECO:0000256" key="4">
    <source>
        <dbReference type="ARBA" id="ARBA00022679"/>
    </source>
</evidence>
<name>A0AA45W1Z0_9RHOB</name>
<dbReference type="Gene3D" id="3.60.110.10">
    <property type="entry name" value="Carbon-nitrogen hydrolase"/>
    <property type="match status" value="1"/>
</dbReference>
<dbReference type="Proteomes" id="UP001215549">
    <property type="component" value="Chromosome"/>
</dbReference>
<dbReference type="InterPro" id="IPR045378">
    <property type="entry name" value="LNT_N"/>
</dbReference>
<evidence type="ECO:0000313" key="14">
    <source>
        <dbReference type="Proteomes" id="UP001215549"/>
    </source>
</evidence>
<evidence type="ECO:0000256" key="8">
    <source>
        <dbReference type="ARBA" id="ARBA00023315"/>
    </source>
</evidence>
<comment type="function">
    <text evidence="9">Catalyzes the phospholipid dependent N-acylation of the N-terminal cysteine of apolipoprotein, the last step in lipoprotein maturation.</text>
</comment>